<proteinExistence type="inferred from homology"/>
<keyword evidence="6" id="KW-1185">Reference proteome</keyword>
<dbReference type="Proteomes" id="UP001301350">
    <property type="component" value="Unassembled WGS sequence"/>
</dbReference>
<dbReference type="InterPro" id="IPR000322">
    <property type="entry name" value="Glyco_hydro_31_TIM"/>
</dbReference>
<dbReference type="GO" id="GO:0006491">
    <property type="term" value="P:N-glycan processing"/>
    <property type="evidence" value="ECO:0007669"/>
    <property type="project" value="TreeGrafter"/>
</dbReference>
<dbReference type="SUPFAM" id="SSF51445">
    <property type="entry name" value="(Trans)glycosidases"/>
    <property type="match status" value="1"/>
</dbReference>
<dbReference type="CDD" id="cd06595">
    <property type="entry name" value="GH31_u1"/>
    <property type="match status" value="1"/>
</dbReference>
<accession>A0AAV9IVJ4</accession>
<evidence type="ECO:0000313" key="6">
    <source>
        <dbReference type="Proteomes" id="UP001301350"/>
    </source>
</evidence>
<keyword evidence="2" id="KW-0378">Hydrolase</keyword>
<evidence type="ECO:0000256" key="3">
    <source>
        <dbReference type="SAM" id="MobiDB-lite"/>
    </source>
</evidence>
<dbReference type="PANTHER" id="PTHR22762:SF89">
    <property type="entry name" value="ALPHA-XYLOSIDASE"/>
    <property type="match status" value="1"/>
</dbReference>
<organism evidence="5 6">
    <name type="scientific">Cyanidium caldarium</name>
    <name type="common">Red alga</name>
    <dbReference type="NCBI Taxonomy" id="2771"/>
    <lineage>
        <taxon>Eukaryota</taxon>
        <taxon>Rhodophyta</taxon>
        <taxon>Bangiophyceae</taxon>
        <taxon>Cyanidiales</taxon>
        <taxon>Cyanidiaceae</taxon>
        <taxon>Cyanidium</taxon>
    </lineage>
</organism>
<dbReference type="GO" id="GO:0005975">
    <property type="term" value="P:carbohydrate metabolic process"/>
    <property type="evidence" value="ECO:0007669"/>
    <property type="project" value="InterPro"/>
</dbReference>
<dbReference type="GO" id="GO:0090599">
    <property type="term" value="F:alpha-glucosidase activity"/>
    <property type="evidence" value="ECO:0007669"/>
    <property type="project" value="TreeGrafter"/>
</dbReference>
<evidence type="ECO:0000259" key="4">
    <source>
        <dbReference type="Pfam" id="PF01055"/>
    </source>
</evidence>
<dbReference type="Pfam" id="PF01055">
    <property type="entry name" value="Glyco_hydro_31_2nd"/>
    <property type="match status" value="1"/>
</dbReference>
<dbReference type="AlphaFoldDB" id="A0AAV9IVJ4"/>
<protein>
    <recommendedName>
        <fullName evidence="4">Glycoside hydrolase family 31 TIM barrel domain-containing protein</fullName>
    </recommendedName>
</protein>
<comment type="similarity">
    <text evidence="1 2">Belongs to the glycosyl hydrolase 31 family.</text>
</comment>
<evidence type="ECO:0000313" key="5">
    <source>
        <dbReference type="EMBL" id="KAK4536116.1"/>
    </source>
</evidence>
<reference evidence="5 6" key="1">
    <citation type="submission" date="2022-07" db="EMBL/GenBank/DDBJ databases">
        <title>Genome-wide signatures of adaptation to extreme environments.</title>
        <authorList>
            <person name="Cho C.H."/>
            <person name="Yoon H.S."/>
        </authorList>
    </citation>
    <scope>NUCLEOTIDE SEQUENCE [LARGE SCALE GENOMIC DNA]</scope>
    <source>
        <strain evidence="5 6">DBV 063 E5</strain>
    </source>
</reference>
<dbReference type="InterPro" id="IPR017853">
    <property type="entry name" value="GH"/>
</dbReference>
<dbReference type="PANTHER" id="PTHR22762">
    <property type="entry name" value="ALPHA-GLUCOSIDASE"/>
    <property type="match status" value="1"/>
</dbReference>
<gene>
    <name evidence="5" type="ORF">CDCA_CDCA07G2141</name>
</gene>
<name>A0AAV9IVJ4_CYACA</name>
<sequence>MGRSNLGGRRDAPKHPPAVNQYIRVTVLNARLVRVEAGAQRSFIDAPSFAFWRRDGTGNTSTQPVTCQRWTQEDDGGRAVAREERVLCETSFLRITEQGASHRIWVSSENGRKLLLDGEWQRAPPYRLHAQNEGGTCQTLDGCDGWMNVHTGEDIRQSQMQPGWYARDGLCIIDDSDSLVYVNGSTGRDGEDDVFYAGRWMRREQLLGAPPGIDLYAFEHTPDATHANFADLLREFLFPHMGQPPKPPSFVFGIWYSRYWAYHASQSQALVRRFRGDGDDAEDDPATKLPSTSSTPLPPVPLSVLVLDMDWHQPDQWTGFSWNRDLFPDPPAFLSWLHAGPQPVRVTLNLHPADGIAPEEDRYDAARAEMSERVPPGQRIAFHISDAAFRRAYFRQVLHPLERQGVDFWWIDWQQGESAADGFDPMPLLNHYHYVWSQRVSPDRAVIFSRWPGAGGHRYPIGFSGDTVVSWSSLQVQPQFTAQAANVGCFYWSHDIGGHYGGIEDGELYTRWVQFGCWSPILRLHCSKNAFMSREPWAYASLEVECTARQVMRLRAALMPFLDALEPHRPICAPMYHYPWAVSRRVVDGRITGQDTAEDNVGERDSGRRAVGAGAPILPFIAFQLPNQYYFGGPHIIAAPFVTPTDATTQLAAVSVHLPPCRKWIAWPLRSAQHSAGGPMRVAAVPSNTTWRRYGALASMNVFLGEGAILPRELPRRGRSVVDIVAVLGQPNTLQVPLLGMQLAVEGPRGDVFRLQYSGTLTPVGNSASDTERSVRVTVCQSDVGGRTWCFRADHRDDTRRAVLQFTAIDLTTVSVDAAADRRATVALFLRRFRLPSEHKQTLYDAYLEREASAVDVAPVRELFRDGHCGLSASQAEALRNAHQHGMHAYATPYEEEDSLSVS</sequence>
<comment type="caution">
    <text evidence="5">The sequence shown here is derived from an EMBL/GenBank/DDBJ whole genome shotgun (WGS) entry which is preliminary data.</text>
</comment>
<evidence type="ECO:0000256" key="2">
    <source>
        <dbReference type="RuleBase" id="RU361185"/>
    </source>
</evidence>
<feature type="domain" description="Glycoside hydrolase family 31 TIM barrel" evidence="4">
    <location>
        <begin position="300"/>
        <end position="562"/>
    </location>
</feature>
<dbReference type="EMBL" id="JANCYW010000007">
    <property type="protein sequence ID" value="KAK4536116.1"/>
    <property type="molecule type" value="Genomic_DNA"/>
</dbReference>
<keyword evidence="2" id="KW-0326">Glycosidase</keyword>
<feature type="region of interest" description="Disordered" evidence="3">
    <location>
        <begin position="276"/>
        <end position="296"/>
    </location>
</feature>
<evidence type="ECO:0000256" key="1">
    <source>
        <dbReference type="ARBA" id="ARBA00007806"/>
    </source>
</evidence>
<dbReference type="Gene3D" id="3.20.20.80">
    <property type="entry name" value="Glycosidases"/>
    <property type="match status" value="1"/>
</dbReference>